<sequence>MLSADLPRWKPVGLCRSCLGAQPTPPGPTRSPAPQLKFRLAGYPRKHNEGRIEVFYNDEWGTICDDDFTLANAHVLCRHLGFVAATGWAHSAKYGKGVGRIWLDNVNCAGGEKSIGDCKHRGWGNSDCSHEEDAGVICKDERIPGFKDSNVIEVRSHVEEVRLRPVVSGARRRLPVTEGVVEVRYKDGWAQICDEGWDTKNSRVICGMMGFPAEKKVNRNFYKLFAERQQLNYRLHSVSCTGTEVHLSMCTFQFYQGNTSTACGAGMPAVVSCLPGPLFTSGSTHKKKQRQQQQGQLRIRLKGGAKAGEGRVEVLKSNEWGTVCDDRWNLLSASVVCRELGFGSAKEALTGARMGQGEGPGPGISFRWLRWASHSQAWPGLAVGFSHSAGYRVWVPPALHGQHQEELRPSSVLGLCWAGSCVTFPAFLQSFLCMEFLNL</sequence>
<feature type="disulfide bond" evidence="5">
    <location>
        <begin position="240"/>
        <end position="250"/>
    </location>
</feature>
<dbReference type="Proteomes" id="UP000016666">
    <property type="component" value="Unassembled WGS sequence"/>
</dbReference>
<dbReference type="Ensembl" id="ENSAPLT00000004129.2">
    <property type="protein sequence ID" value="ENSAPLP00000003528.2"/>
    <property type="gene ID" value="ENSAPLG00000003990.2"/>
</dbReference>
<dbReference type="SUPFAM" id="SSF56487">
    <property type="entry name" value="SRCR-like"/>
    <property type="match status" value="3"/>
</dbReference>
<reference evidence="8" key="1">
    <citation type="submission" date="2017-10" db="EMBL/GenBank/DDBJ databases">
        <title>A new Pekin duck reference genome.</title>
        <authorList>
            <person name="Hou Z.-C."/>
            <person name="Zhou Z.-K."/>
            <person name="Zhu F."/>
            <person name="Hou S.-S."/>
        </authorList>
    </citation>
    <scope>NUCLEOTIDE SEQUENCE [LARGE SCALE GENOMIC DNA]</scope>
</reference>
<dbReference type="PROSITE" id="PS50287">
    <property type="entry name" value="SRCR_2"/>
    <property type="match status" value="3"/>
</dbReference>
<dbReference type="GO" id="GO:0005634">
    <property type="term" value="C:nucleus"/>
    <property type="evidence" value="ECO:0007669"/>
    <property type="project" value="UniProtKB-SubCell"/>
</dbReference>
<dbReference type="InterPro" id="IPR001190">
    <property type="entry name" value="SRCR"/>
</dbReference>
<keyword evidence="4" id="KW-0539">Nucleus</keyword>
<reference evidence="7" key="3">
    <citation type="submission" date="2025-09" db="UniProtKB">
        <authorList>
            <consortium name="Ensembl"/>
        </authorList>
    </citation>
    <scope>IDENTIFICATION</scope>
</reference>
<dbReference type="GO" id="GO:0030199">
    <property type="term" value="P:collagen fibril organization"/>
    <property type="evidence" value="ECO:0007669"/>
    <property type="project" value="TreeGrafter"/>
</dbReference>
<protein>
    <submittedName>
        <fullName evidence="7">Lysyl oxidase like 3</fullName>
    </submittedName>
</protein>
<evidence type="ECO:0000259" key="6">
    <source>
        <dbReference type="PROSITE" id="PS50287"/>
    </source>
</evidence>
<dbReference type="GO" id="GO:0006954">
    <property type="term" value="P:inflammatory response"/>
    <property type="evidence" value="ECO:0007669"/>
    <property type="project" value="TreeGrafter"/>
</dbReference>
<dbReference type="FunFam" id="3.10.250.10:FF:000001">
    <property type="entry name" value="Lysyl oxidase 4 isoform X1"/>
    <property type="match status" value="2"/>
</dbReference>
<organism evidence="7 8">
    <name type="scientific">Anas platyrhynchos platyrhynchos</name>
    <name type="common">Northern mallard</name>
    <dbReference type="NCBI Taxonomy" id="8840"/>
    <lineage>
        <taxon>Eukaryota</taxon>
        <taxon>Metazoa</taxon>
        <taxon>Chordata</taxon>
        <taxon>Craniata</taxon>
        <taxon>Vertebrata</taxon>
        <taxon>Euteleostomi</taxon>
        <taxon>Archelosauria</taxon>
        <taxon>Archosauria</taxon>
        <taxon>Dinosauria</taxon>
        <taxon>Saurischia</taxon>
        <taxon>Theropoda</taxon>
        <taxon>Coelurosauria</taxon>
        <taxon>Aves</taxon>
        <taxon>Neognathae</taxon>
        <taxon>Galloanserae</taxon>
        <taxon>Anseriformes</taxon>
        <taxon>Anatidae</taxon>
        <taxon>Anatinae</taxon>
        <taxon>Anas</taxon>
    </lineage>
</organism>
<feature type="disulfide bond" evidence="5">
    <location>
        <begin position="77"/>
        <end position="138"/>
    </location>
</feature>
<dbReference type="STRING" id="8840.ENSAPLP00000003528"/>
<evidence type="ECO:0000256" key="2">
    <source>
        <dbReference type="ARBA" id="ARBA00022729"/>
    </source>
</evidence>
<dbReference type="PANTHER" id="PTHR45817:SF2">
    <property type="entry name" value="LYSYL OXIDASE HOMOLOG 3"/>
    <property type="match status" value="1"/>
</dbReference>
<dbReference type="PANTHER" id="PTHR45817">
    <property type="entry name" value="LYSYL OXIDASE-LIKE-RELATED"/>
    <property type="match status" value="1"/>
</dbReference>
<feature type="disulfide bond" evidence="5">
    <location>
        <begin position="108"/>
        <end position="118"/>
    </location>
</feature>
<keyword evidence="8" id="KW-1185">Reference proteome</keyword>
<feature type="domain" description="SRCR" evidence="6">
    <location>
        <begin position="299"/>
        <end position="360"/>
    </location>
</feature>
<feature type="domain" description="SRCR" evidence="6">
    <location>
        <begin position="163"/>
        <end position="274"/>
    </location>
</feature>
<comment type="caution">
    <text evidence="5">Lacks conserved residue(s) required for the propagation of feature annotation.</text>
</comment>
<dbReference type="GO" id="GO:0016020">
    <property type="term" value="C:membrane"/>
    <property type="evidence" value="ECO:0007669"/>
    <property type="project" value="InterPro"/>
</dbReference>
<dbReference type="PROSITE" id="PS00420">
    <property type="entry name" value="SRCR_1"/>
    <property type="match status" value="1"/>
</dbReference>
<keyword evidence="2" id="KW-0732">Signal</keyword>
<dbReference type="AlphaFoldDB" id="U3I8F7"/>
<evidence type="ECO:0000256" key="5">
    <source>
        <dbReference type="PROSITE-ProRule" id="PRU00196"/>
    </source>
</evidence>
<comment type="subcellular location">
    <subcellularLocation>
        <location evidence="1">Nucleus</location>
    </subcellularLocation>
</comment>
<dbReference type="GO" id="GO:0004720">
    <property type="term" value="F:protein-lysine 6-oxidase activity"/>
    <property type="evidence" value="ECO:0007669"/>
    <property type="project" value="TreeGrafter"/>
</dbReference>
<feature type="domain" description="SRCR" evidence="6">
    <location>
        <begin position="38"/>
        <end position="139"/>
    </location>
</feature>
<proteinExistence type="predicted"/>
<dbReference type="GeneTree" id="ENSGT00940000158157"/>
<evidence type="ECO:0000313" key="7">
    <source>
        <dbReference type="Ensembl" id="ENSAPLP00000003528.2"/>
    </source>
</evidence>
<dbReference type="InterPro" id="IPR050912">
    <property type="entry name" value="LOX-like_protein"/>
</dbReference>
<dbReference type="SMART" id="SM00202">
    <property type="entry name" value="SR"/>
    <property type="match status" value="3"/>
</dbReference>
<reference evidence="7" key="2">
    <citation type="submission" date="2025-08" db="UniProtKB">
        <authorList>
            <consortium name="Ensembl"/>
        </authorList>
    </citation>
    <scope>IDENTIFICATION</scope>
</reference>
<dbReference type="HOGENOM" id="CLU_002555_3_0_1"/>
<evidence type="ECO:0000256" key="1">
    <source>
        <dbReference type="ARBA" id="ARBA00004123"/>
    </source>
</evidence>
<feature type="disulfide bond" evidence="5">
    <location>
        <begin position="64"/>
        <end position="128"/>
    </location>
</feature>
<dbReference type="FunFam" id="3.10.250.10:FF:000022">
    <property type="entry name" value="lysyl oxidase homolog 3 isoform X2"/>
    <property type="match status" value="1"/>
</dbReference>
<accession>U3I8F7</accession>
<evidence type="ECO:0000313" key="8">
    <source>
        <dbReference type="Proteomes" id="UP000016666"/>
    </source>
</evidence>
<evidence type="ECO:0000256" key="4">
    <source>
        <dbReference type="ARBA" id="ARBA00023242"/>
    </source>
</evidence>
<dbReference type="PRINTS" id="PR00258">
    <property type="entry name" value="SPERACTRCPTR"/>
</dbReference>
<dbReference type="Pfam" id="PF00530">
    <property type="entry name" value="SRCR"/>
    <property type="match status" value="3"/>
</dbReference>
<evidence type="ECO:0000256" key="3">
    <source>
        <dbReference type="ARBA" id="ARBA00023157"/>
    </source>
</evidence>
<name>U3I8F7_ANAPP</name>
<dbReference type="GO" id="GO:0005615">
    <property type="term" value="C:extracellular space"/>
    <property type="evidence" value="ECO:0007669"/>
    <property type="project" value="TreeGrafter"/>
</dbReference>
<dbReference type="OMA" id="VCATERR"/>
<dbReference type="Gene3D" id="3.10.250.10">
    <property type="entry name" value="SRCR-like domain"/>
    <property type="match status" value="3"/>
</dbReference>
<dbReference type="InterPro" id="IPR036772">
    <property type="entry name" value="SRCR-like_dom_sf"/>
</dbReference>
<keyword evidence="3 5" id="KW-1015">Disulfide bond</keyword>